<feature type="repeat" description="ANK" evidence="1">
    <location>
        <begin position="12"/>
        <end position="34"/>
    </location>
</feature>
<dbReference type="PROSITE" id="PS50088">
    <property type="entry name" value="ANK_REPEAT"/>
    <property type="match status" value="1"/>
</dbReference>
<proteinExistence type="predicted"/>
<sequence length="141" mass="15099">MANHLLDACNAKGDTPFHCAARTGMVEMVSELISLVRTEGGGERVKAVLGKLNKQGETALHEALRLRYKETVVAMVSRLMAADAELAQVPLADGTSPLYLAVLLGHDDIAERLHQHDEGLCYSGPNGQNALHAAVLRSTSK</sequence>
<keyword evidence="3" id="KW-1185">Reference proteome</keyword>
<evidence type="ECO:0000313" key="3">
    <source>
        <dbReference type="Proteomes" id="UP001231189"/>
    </source>
</evidence>
<protein>
    <submittedName>
        <fullName evidence="2">Uncharacterized protein</fullName>
    </submittedName>
</protein>
<evidence type="ECO:0000313" key="2">
    <source>
        <dbReference type="EMBL" id="KAK1660515.1"/>
    </source>
</evidence>
<comment type="caution">
    <text evidence="2">The sequence shown here is derived from an EMBL/GenBank/DDBJ whole genome shotgun (WGS) entry which is preliminary data.</text>
</comment>
<dbReference type="Proteomes" id="UP001231189">
    <property type="component" value="Unassembled WGS sequence"/>
</dbReference>
<evidence type="ECO:0000256" key="1">
    <source>
        <dbReference type="PROSITE-ProRule" id="PRU00023"/>
    </source>
</evidence>
<dbReference type="Pfam" id="PF12796">
    <property type="entry name" value="Ank_2"/>
    <property type="match status" value="1"/>
</dbReference>
<dbReference type="PROSITE" id="PS50297">
    <property type="entry name" value="ANK_REP_REGION"/>
    <property type="match status" value="1"/>
</dbReference>
<dbReference type="Gene3D" id="1.25.40.20">
    <property type="entry name" value="Ankyrin repeat-containing domain"/>
    <property type="match status" value="1"/>
</dbReference>
<accession>A0AAD8SMC3</accession>
<dbReference type="SMART" id="SM00248">
    <property type="entry name" value="ANK"/>
    <property type="match status" value="3"/>
</dbReference>
<gene>
    <name evidence="2" type="ORF">QYE76_048674</name>
</gene>
<dbReference type="PANTHER" id="PTHR24121:SF21">
    <property type="entry name" value="ANKYRIN REPEAT FAMILY PROTEIN"/>
    <property type="match status" value="1"/>
</dbReference>
<dbReference type="EMBL" id="JAUUTY010000003">
    <property type="protein sequence ID" value="KAK1660515.1"/>
    <property type="molecule type" value="Genomic_DNA"/>
</dbReference>
<dbReference type="AlphaFoldDB" id="A0AAD8SMC3"/>
<dbReference type="InterPro" id="IPR002110">
    <property type="entry name" value="Ankyrin_rpt"/>
</dbReference>
<organism evidence="2 3">
    <name type="scientific">Lolium multiflorum</name>
    <name type="common">Italian ryegrass</name>
    <name type="synonym">Lolium perenne subsp. multiflorum</name>
    <dbReference type="NCBI Taxonomy" id="4521"/>
    <lineage>
        <taxon>Eukaryota</taxon>
        <taxon>Viridiplantae</taxon>
        <taxon>Streptophyta</taxon>
        <taxon>Embryophyta</taxon>
        <taxon>Tracheophyta</taxon>
        <taxon>Spermatophyta</taxon>
        <taxon>Magnoliopsida</taxon>
        <taxon>Liliopsida</taxon>
        <taxon>Poales</taxon>
        <taxon>Poaceae</taxon>
        <taxon>BOP clade</taxon>
        <taxon>Pooideae</taxon>
        <taxon>Poodae</taxon>
        <taxon>Poeae</taxon>
        <taxon>Poeae Chloroplast Group 2 (Poeae type)</taxon>
        <taxon>Loliodinae</taxon>
        <taxon>Loliinae</taxon>
        <taxon>Lolium</taxon>
    </lineage>
</organism>
<dbReference type="InterPro" id="IPR036770">
    <property type="entry name" value="Ankyrin_rpt-contain_sf"/>
</dbReference>
<dbReference type="PANTHER" id="PTHR24121">
    <property type="entry name" value="NO MECHANORECEPTOR POTENTIAL C, ISOFORM D-RELATED"/>
    <property type="match status" value="1"/>
</dbReference>
<reference evidence="2" key="1">
    <citation type="submission" date="2023-07" db="EMBL/GenBank/DDBJ databases">
        <title>A chromosome-level genome assembly of Lolium multiflorum.</title>
        <authorList>
            <person name="Chen Y."/>
            <person name="Copetti D."/>
            <person name="Kolliker R."/>
            <person name="Studer B."/>
        </authorList>
    </citation>
    <scope>NUCLEOTIDE SEQUENCE</scope>
    <source>
        <strain evidence="2">02402/16</strain>
        <tissue evidence="2">Leaf</tissue>
    </source>
</reference>
<dbReference type="SUPFAM" id="SSF48403">
    <property type="entry name" value="Ankyrin repeat"/>
    <property type="match status" value="1"/>
</dbReference>
<keyword evidence="1" id="KW-0040">ANK repeat</keyword>
<name>A0AAD8SMC3_LOLMU</name>